<organism evidence="2 3">
    <name type="scientific">Sphaerobolus stellatus (strain SS14)</name>
    <dbReference type="NCBI Taxonomy" id="990650"/>
    <lineage>
        <taxon>Eukaryota</taxon>
        <taxon>Fungi</taxon>
        <taxon>Dikarya</taxon>
        <taxon>Basidiomycota</taxon>
        <taxon>Agaricomycotina</taxon>
        <taxon>Agaricomycetes</taxon>
        <taxon>Phallomycetidae</taxon>
        <taxon>Geastrales</taxon>
        <taxon>Sphaerobolaceae</taxon>
        <taxon>Sphaerobolus</taxon>
    </lineage>
</organism>
<protein>
    <recommendedName>
        <fullName evidence="1">F-box domain-containing protein</fullName>
    </recommendedName>
</protein>
<dbReference type="HOGENOM" id="CLU_519885_0_0_1"/>
<gene>
    <name evidence="2" type="ORF">M422DRAFT_32190</name>
</gene>
<evidence type="ECO:0000313" key="3">
    <source>
        <dbReference type="Proteomes" id="UP000054279"/>
    </source>
</evidence>
<evidence type="ECO:0000313" key="2">
    <source>
        <dbReference type="EMBL" id="KIJ40539.1"/>
    </source>
</evidence>
<dbReference type="EMBL" id="KN837143">
    <property type="protein sequence ID" value="KIJ40539.1"/>
    <property type="molecule type" value="Genomic_DNA"/>
</dbReference>
<dbReference type="PROSITE" id="PS50181">
    <property type="entry name" value="FBOX"/>
    <property type="match status" value="1"/>
</dbReference>
<sequence length="524" mass="60791">MRVEESFPMKEPWDRWLLEFEFSPSKEQLEELQTTIKSQTEKISDIHITIRNKKADIRDIPTLYFQLQRLRQVLEGNIGLMAPIRKLPNRILQRIFSYLPTYSAVGVDQVCRRWRYLCLRTPSLWTHIRFGGRGGMPFRMLQDRLDHSKEESLHIQVDLRHFDDFNGLVNPPNRAILSICEMLQNNFYRCRSLQLWGSYAVDWLLFTLEELQFPILTFLEVNYGGAKANLRQILFNAPYLQELYLIDAFPVTRALLCRELLPRLSVVEIHPWDLDLFGTPMYWTALTRLDVTCFSSRELQGLPSYSGIEPVPGLFLTEINFRWCGISNSPLPRDFLLAVVPYRLQRVGLCMDAESLLRVLSAFPDGIQTPRPFYPIKYLKIDPHFRTTDSKLRLTCLQRLIVKFSGIETLELVFDAQNKQETLLVLKETLPIIIPPSNGRIPFHDLETLVICDALVDEGVAELMRAREELQGRASVLREVRLSDCIMTRATVNSLYQTMHDTNIPILGLEGLRPLTMSEIDALF</sequence>
<dbReference type="Gene3D" id="1.20.1280.50">
    <property type="match status" value="1"/>
</dbReference>
<dbReference type="AlphaFoldDB" id="A0A0C9V0C1"/>
<dbReference type="InterPro" id="IPR036047">
    <property type="entry name" value="F-box-like_dom_sf"/>
</dbReference>
<accession>A0A0C9V0C1</accession>
<evidence type="ECO:0000259" key="1">
    <source>
        <dbReference type="PROSITE" id="PS50181"/>
    </source>
</evidence>
<dbReference type="InterPro" id="IPR001810">
    <property type="entry name" value="F-box_dom"/>
</dbReference>
<dbReference type="OrthoDB" id="3365698at2759"/>
<proteinExistence type="predicted"/>
<keyword evidence="3" id="KW-1185">Reference proteome</keyword>
<dbReference type="Proteomes" id="UP000054279">
    <property type="component" value="Unassembled WGS sequence"/>
</dbReference>
<feature type="domain" description="F-box" evidence="1">
    <location>
        <begin position="81"/>
        <end position="128"/>
    </location>
</feature>
<dbReference type="SUPFAM" id="SSF81383">
    <property type="entry name" value="F-box domain"/>
    <property type="match status" value="1"/>
</dbReference>
<dbReference type="Pfam" id="PF12937">
    <property type="entry name" value="F-box-like"/>
    <property type="match status" value="1"/>
</dbReference>
<name>A0A0C9V0C1_SPHS4</name>
<dbReference type="SMART" id="SM00256">
    <property type="entry name" value="FBOX"/>
    <property type="match status" value="1"/>
</dbReference>
<reference evidence="2 3" key="1">
    <citation type="submission" date="2014-06" db="EMBL/GenBank/DDBJ databases">
        <title>Evolutionary Origins and Diversification of the Mycorrhizal Mutualists.</title>
        <authorList>
            <consortium name="DOE Joint Genome Institute"/>
            <consortium name="Mycorrhizal Genomics Consortium"/>
            <person name="Kohler A."/>
            <person name="Kuo A."/>
            <person name="Nagy L.G."/>
            <person name="Floudas D."/>
            <person name="Copeland A."/>
            <person name="Barry K.W."/>
            <person name="Cichocki N."/>
            <person name="Veneault-Fourrey C."/>
            <person name="LaButti K."/>
            <person name="Lindquist E.A."/>
            <person name="Lipzen A."/>
            <person name="Lundell T."/>
            <person name="Morin E."/>
            <person name="Murat C."/>
            <person name="Riley R."/>
            <person name="Ohm R."/>
            <person name="Sun H."/>
            <person name="Tunlid A."/>
            <person name="Henrissat B."/>
            <person name="Grigoriev I.V."/>
            <person name="Hibbett D.S."/>
            <person name="Martin F."/>
        </authorList>
    </citation>
    <scope>NUCLEOTIDE SEQUENCE [LARGE SCALE GENOMIC DNA]</scope>
    <source>
        <strain evidence="2 3">SS14</strain>
    </source>
</reference>